<dbReference type="OrthoDB" id="9809155at2"/>
<comment type="caution">
    <text evidence="1">The sequence shown here is derived from an EMBL/GenBank/DDBJ whole genome shotgun (WGS) entry which is preliminary data.</text>
</comment>
<dbReference type="EMBL" id="SJPJ01000001">
    <property type="protein sequence ID" value="TWT79487.1"/>
    <property type="molecule type" value="Genomic_DNA"/>
</dbReference>
<evidence type="ECO:0000313" key="1">
    <source>
        <dbReference type="EMBL" id="TWT79487.1"/>
    </source>
</evidence>
<name>A0A5C5YY52_9BACT</name>
<dbReference type="RefSeq" id="WP_146394695.1">
    <property type="nucleotide sequence ID" value="NZ_SJPJ01000001.1"/>
</dbReference>
<accession>A0A5C5YY52</accession>
<proteinExistence type="predicted"/>
<keyword evidence="2" id="KW-1185">Reference proteome</keyword>
<sequence length="100" mass="11624">MWHLSYRPEVEDDLVDATVWYDDKRAGLGNEFIVEYLSAIRRIRDNPLLFAIAANGLRPCRLKRFSYIIHFDVDANDVLIVALMGTERDESAFIHRNESP</sequence>
<dbReference type="Gene3D" id="3.30.2310.20">
    <property type="entry name" value="RelE-like"/>
    <property type="match status" value="1"/>
</dbReference>
<evidence type="ECO:0008006" key="3">
    <source>
        <dbReference type="Google" id="ProtNLM"/>
    </source>
</evidence>
<organism evidence="1 2">
    <name type="scientific">Novipirellula herctigrandis</name>
    <dbReference type="NCBI Taxonomy" id="2527986"/>
    <lineage>
        <taxon>Bacteria</taxon>
        <taxon>Pseudomonadati</taxon>
        <taxon>Planctomycetota</taxon>
        <taxon>Planctomycetia</taxon>
        <taxon>Pirellulales</taxon>
        <taxon>Pirellulaceae</taxon>
        <taxon>Novipirellula</taxon>
    </lineage>
</organism>
<evidence type="ECO:0000313" key="2">
    <source>
        <dbReference type="Proteomes" id="UP000315010"/>
    </source>
</evidence>
<reference evidence="1 2" key="1">
    <citation type="submission" date="2019-02" db="EMBL/GenBank/DDBJ databases">
        <title>Deep-cultivation of Planctomycetes and their phenomic and genomic characterization uncovers novel biology.</title>
        <authorList>
            <person name="Wiegand S."/>
            <person name="Jogler M."/>
            <person name="Boedeker C."/>
            <person name="Pinto D."/>
            <person name="Vollmers J."/>
            <person name="Rivas-Marin E."/>
            <person name="Kohn T."/>
            <person name="Peeters S.H."/>
            <person name="Heuer A."/>
            <person name="Rast P."/>
            <person name="Oberbeckmann S."/>
            <person name="Bunk B."/>
            <person name="Jeske O."/>
            <person name="Meyerdierks A."/>
            <person name="Storesund J.E."/>
            <person name="Kallscheuer N."/>
            <person name="Luecker S."/>
            <person name="Lage O.M."/>
            <person name="Pohl T."/>
            <person name="Merkel B.J."/>
            <person name="Hornburger P."/>
            <person name="Mueller R.-W."/>
            <person name="Bruemmer F."/>
            <person name="Labrenz M."/>
            <person name="Spormann A.M."/>
            <person name="Op Den Camp H."/>
            <person name="Overmann J."/>
            <person name="Amann R."/>
            <person name="Jetten M.S.M."/>
            <person name="Mascher T."/>
            <person name="Medema M.H."/>
            <person name="Devos D.P."/>
            <person name="Kaster A.-K."/>
            <person name="Ovreas L."/>
            <person name="Rohde M."/>
            <person name="Galperin M.Y."/>
            <person name="Jogler C."/>
        </authorList>
    </citation>
    <scope>NUCLEOTIDE SEQUENCE [LARGE SCALE GENOMIC DNA]</scope>
    <source>
        <strain evidence="1 2">CA13</strain>
    </source>
</reference>
<dbReference type="InterPro" id="IPR035093">
    <property type="entry name" value="RelE/ParE_toxin_dom_sf"/>
</dbReference>
<gene>
    <name evidence="1" type="ORF">CA13_08890</name>
</gene>
<dbReference type="Proteomes" id="UP000315010">
    <property type="component" value="Unassembled WGS sequence"/>
</dbReference>
<dbReference type="AlphaFoldDB" id="A0A5C5YY52"/>
<protein>
    <recommendedName>
        <fullName evidence="3">Plasmid stabilization system protein</fullName>
    </recommendedName>
</protein>